<protein>
    <recommendedName>
        <fullName evidence="4">Thioesterase domain-containing protein</fullName>
    </recommendedName>
</protein>
<evidence type="ECO:0000256" key="3">
    <source>
        <dbReference type="SAM" id="MobiDB-lite"/>
    </source>
</evidence>
<proteinExistence type="inferred from homology"/>
<evidence type="ECO:0000256" key="2">
    <source>
        <dbReference type="ARBA" id="ARBA00022801"/>
    </source>
</evidence>
<sequence length="196" mass="20583">MGVIADEGFDSTLEGLEVTGGGPGSVSCKLPVTKKLQNRYGTLHGGCIATLVDVVGSAALVTLSDKGGVSLAINTLYLNPMPGGGTVVVEAKLVKLGRDVASIEVALRDDASGALVATGTHMKKLVGASDLSQFFRALEQQQQPDAVETQQSTQLPAAQPAPQQQQPGQQRQHKAQKQQQQDSTCSKDRLPPRSRL</sequence>
<dbReference type="STRING" id="3088.A0A383W5A0"/>
<evidence type="ECO:0000313" key="5">
    <source>
        <dbReference type="EMBL" id="SZX72808.1"/>
    </source>
</evidence>
<evidence type="ECO:0000313" key="6">
    <source>
        <dbReference type="Proteomes" id="UP000256970"/>
    </source>
</evidence>
<comment type="similarity">
    <text evidence="1">Belongs to the thioesterase PaaI family.</text>
</comment>
<dbReference type="GO" id="GO:0047617">
    <property type="term" value="F:fatty acyl-CoA hydrolase activity"/>
    <property type="evidence" value="ECO:0007669"/>
    <property type="project" value="InterPro"/>
</dbReference>
<dbReference type="InterPro" id="IPR029069">
    <property type="entry name" value="HotDog_dom_sf"/>
</dbReference>
<evidence type="ECO:0000259" key="4">
    <source>
        <dbReference type="Pfam" id="PF03061"/>
    </source>
</evidence>
<dbReference type="EMBL" id="FNXT01001164">
    <property type="protein sequence ID" value="SZX72808.1"/>
    <property type="molecule type" value="Genomic_DNA"/>
</dbReference>
<dbReference type="InterPro" id="IPR003736">
    <property type="entry name" value="PAAI_dom"/>
</dbReference>
<dbReference type="SUPFAM" id="SSF54637">
    <property type="entry name" value="Thioesterase/thiol ester dehydrase-isomerase"/>
    <property type="match status" value="1"/>
</dbReference>
<accession>A0A383W5A0</accession>
<organism evidence="5 6">
    <name type="scientific">Tetradesmus obliquus</name>
    <name type="common">Green alga</name>
    <name type="synonym">Acutodesmus obliquus</name>
    <dbReference type="NCBI Taxonomy" id="3088"/>
    <lineage>
        <taxon>Eukaryota</taxon>
        <taxon>Viridiplantae</taxon>
        <taxon>Chlorophyta</taxon>
        <taxon>core chlorophytes</taxon>
        <taxon>Chlorophyceae</taxon>
        <taxon>CS clade</taxon>
        <taxon>Sphaeropleales</taxon>
        <taxon>Scenedesmaceae</taxon>
        <taxon>Tetradesmus</taxon>
    </lineage>
</organism>
<feature type="compositionally biased region" description="Basic and acidic residues" evidence="3">
    <location>
        <begin position="185"/>
        <end position="196"/>
    </location>
</feature>
<keyword evidence="6" id="KW-1185">Reference proteome</keyword>
<name>A0A383W5A0_TETOB</name>
<dbReference type="AlphaFoldDB" id="A0A383W5A0"/>
<feature type="domain" description="Thioesterase" evidence="4">
    <location>
        <begin position="40"/>
        <end position="110"/>
    </location>
</feature>
<evidence type="ECO:0000256" key="1">
    <source>
        <dbReference type="ARBA" id="ARBA00008324"/>
    </source>
</evidence>
<dbReference type="InterPro" id="IPR006683">
    <property type="entry name" value="Thioestr_dom"/>
</dbReference>
<dbReference type="Gene3D" id="3.10.129.10">
    <property type="entry name" value="Hotdog Thioesterase"/>
    <property type="match status" value="1"/>
</dbReference>
<feature type="compositionally biased region" description="Low complexity" evidence="3">
    <location>
        <begin position="150"/>
        <end position="170"/>
    </location>
</feature>
<dbReference type="PANTHER" id="PTHR21660:SF1">
    <property type="entry name" value="ACYL-COENZYME A THIOESTERASE 13"/>
    <property type="match status" value="1"/>
</dbReference>
<dbReference type="InterPro" id="IPR039298">
    <property type="entry name" value="ACOT13"/>
</dbReference>
<dbReference type="Proteomes" id="UP000256970">
    <property type="component" value="Unassembled WGS sequence"/>
</dbReference>
<reference evidence="5 6" key="1">
    <citation type="submission" date="2016-10" db="EMBL/GenBank/DDBJ databases">
        <authorList>
            <person name="Cai Z."/>
        </authorList>
    </citation>
    <scope>NUCLEOTIDE SEQUENCE [LARGE SCALE GENOMIC DNA]</scope>
</reference>
<feature type="region of interest" description="Disordered" evidence="3">
    <location>
        <begin position="142"/>
        <end position="196"/>
    </location>
</feature>
<dbReference type="NCBIfam" id="TIGR00369">
    <property type="entry name" value="unchar_dom_1"/>
    <property type="match status" value="1"/>
</dbReference>
<dbReference type="PANTHER" id="PTHR21660">
    <property type="entry name" value="THIOESTERASE SUPERFAMILY MEMBER-RELATED"/>
    <property type="match status" value="1"/>
</dbReference>
<dbReference type="CDD" id="cd03443">
    <property type="entry name" value="PaaI_thioesterase"/>
    <property type="match status" value="1"/>
</dbReference>
<gene>
    <name evidence="5" type="ORF">BQ4739_LOCUS12953</name>
</gene>
<keyword evidence="2" id="KW-0378">Hydrolase</keyword>
<dbReference type="Pfam" id="PF03061">
    <property type="entry name" value="4HBT"/>
    <property type="match status" value="1"/>
</dbReference>